<dbReference type="Pfam" id="PF03343">
    <property type="entry name" value="SART-1"/>
    <property type="match status" value="1"/>
</dbReference>
<dbReference type="PANTHER" id="PTHR14152">
    <property type="entry name" value="SQUAMOUS CELL CARCINOMA ANTIGEN RECOGNISED BY CYTOTOXIC T LYMPHOCYTES"/>
    <property type="match status" value="1"/>
</dbReference>
<proteinExistence type="inferred from homology"/>
<dbReference type="GO" id="GO:0000481">
    <property type="term" value="P:maturation of 5S rRNA"/>
    <property type="evidence" value="ECO:0007669"/>
    <property type="project" value="TreeGrafter"/>
</dbReference>
<dbReference type="AlphaFoldDB" id="A0A2K3JQ70"/>
<comment type="subcellular location">
    <subcellularLocation>
        <location evidence="1">Nucleus</location>
    </subcellularLocation>
</comment>
<evidence type="ECO:0000313" key="5">
    <source>
        <dbReference type="EMBL" id="PNX56182.1"/>
    </source>
</evidence>
<dbReference type="STRING" id="57577.A0A2K3JQ70"/>
<name>A0A2K3JQ70_TRIPR</name>
<dbReference type="Proteomes" id="UP000236291">
    <property type="component" value="Unassembled WGS sequence"/>
</dbReference>
<protein>
    <submittedName>
        <fullName evidence="5">U4/U6.U5 tri-snRNP-associated protein</fullName>
    </submittedName>
</protein>
<dbReference type="PANTHER" id="PTHR14152:SF5">
    <property type="entry name" value="U4_U6.U5 TRI-SNRNP-ASSOCIATED PROTEIN 1"/>
    <property type="match status" value="1"/>
</dbReference>
<comment type="similarity">
    <text evidence="2">Belongs to the SNU66/SART1 family.</text>
</comment>
<sequence>MKQTRTKKQSEPASNISSLVNKSRKIENQRVLAVEGSDHTDHHLAGVKVLHGGLDKVAEGGTVVLTIKDQPILADGDLNEDVDMLENVEIGEQKRRDHAYKAAKKTSIYDDKFNDDPSAEKKILPKYDDSAAEESLTLDERGRFSGEAEKKLEELQRRPIGVSSNKFEDLTSYGKVSSSDYYSREEMLQFKKSKKKKSLRKKDKLDINALEAESISLGLDVGDLGWRKDAKRKTIQDEQERLARNNAYQFA</sequence>
<feature type="region of interest" description="Disordered" evidence="4">
    <location>
        <begin position="1"/>
        <end position="22"/>
    </location>
</feature>
<evidence type="ECO:0000256" key="4">
    <source>
        <dbReference type="SAM" id="MobiDB-lite"/>
    </source>
</evidence>
<dbReference type="GO" id="GO:0045292">
    <property type="term" value="P:mRNA cis splicing, via spliceosome"/>
    <property type="evidence" value="ECO:0007669"/>
    <property type="project" value="TreeGrafter"/>
</dbReference>
<dbReference type="EMBL" id="ASHM01074033">
    <property type="protein sequence ID" value="PNX56182.1"/>
    <property type="molecule type" value="Genomic_DNA"/>
</dbReference>
<accession>A0A2K3JQ70</accession>
<keyword evidence="3" id="KW-0539">Nucleus</keyword>
<reference evidence="5 6" key="1">
    <citation type="journal article" date="2014" name="Am. J. Bot.">
        <title>Genome assembly and annotation for red clover (Trifolium pratense; Fabaceae).</title>
        <authorList>
            <person name="Istvanek J."/>
            <person name="Jaros M."/>
            <person name="Krenek A."/>
            <person name="Repkova J."/>
        </authorList>
    </citation>
    <scope>NUCLEOTIDE SEQUENCE [LARGE SCALE GENOMIC DNA]</scope>
    <source>
        <strain evidence="6">cv. Tatra</strain>
        <tissue evidence="5">Young leaves</tissue>
    </source>
</reference>
<gene>
    <name evidence="5" type="ORF">L195_g049749</name>
</gene>
<reference evidence="5 6" key="2">
    <citation type="journal article" date="2017" name="Front. Plant Sci.">
        <title>Gene Classification and Mining of Molecular Markers Useful in Red Clover (Trifolium pratense) Breeding.</title>
        <authorList>
            <person name="Istvanek J."/>
            <person name="Dluhosova J."/>
            <person name="Dluhos P."/>
            <person name="Patkova L."/>
            <person name="Nedelnik J."/>
            <person name="Repkova J."/>
        </authorList>
    </citation>
    <scope>NUCLEOTIDE SEQUENCE [LARGE SCALE GENOMIC DNA]</scope>
    <source>
        <strain evidence="6">cv. Tatra</strain>
        <tissue evidence="5">Young leaves</tissue>
    </source>
</reference>
<organism evidence="5 6">
    <name type="scientific">Trifolium pratense</name>
    <name type="common">Red clover</name>
    <dbReference type="NCBI Taxonomy" id="57577"/>
    <lineage>
        <taxon>Eukaryota</taxon>
        <taxon>Viridiplantae</taxon>
        <taxon>Streptophyta</taxon>
        <taxon>Embryophyta</taxon>
        <taxon>Tracheophyta</taxon>
        <taxon>Spermatophyta</taxon>
        <taxon>Magnoliopsida</taxon>
        <taxon>eudicotyledons</taxon>
        <taxon>Gunneridae</taxon>
        <taxon>Pentapetalae</taxon>
        <taxon>rosids</taxon>
        <taxon>fabids</taxon>
        <taxon>Fabales</taxon>
        <taxon>Fabaceae</taxon>
        <taxon>Papilionoideae</taxon>
        <taxon>50 kb inversion clade</taxon>
        <taxon>NPAAA clade</taxon>
        <taxon>Hologalegina</taxon>
        <taxon>IRL clade</taxon>
        <taxon>Trifolieae</taxon>
        <taxon>Trifolium</taxon>
    </lineage>
</organism>
<evidence type="ECO:0000313" key="6">
    <source>
        <dbReference type="Proteomes" id="UP000236291"/>
    </source>
</evidence>
<comment type="caution">
    <text evidence="5">The sequence shown here is derived from an EMBL/GenBank/DDBJ whole genome shotgun (WGS) entry which is preliminary data.</text>
</comment>
<evidence type="ECO:0000256" key="3">
    <source>
        <dbReference type="ARBA" id="ARBA00023242"/>
    </source>
</evidence>
<evidence type="ECO:0000256" key="1">
    <source>
        <dbReference type="ARBA" id="ARBA00004123"/>
    </source>
</evidence>
<feature type="non-terminal residue" evidence="5">
    <location>
        <position position="251"/>
    </location>
</feature>
<feature type="compositionally biased region" description="Polar residues" evidence="4">
    <location>
        <begin position="11"/>
        <end position="21"/>
    </location>
</feature>
<dbReference type="GO" id="GO:0046540">
    <property type="term" value="C:U4/U6 x U5 tri-snRNP complex"/>
    <property type="evidence" value="ECO:0007669"/>
    <property type="project" value="TreeGrafter"/>
</dbReference>
<dbReference type="InterPro" id="IPR005011">
    <property type="entry name" value="SNU66/SART1"/>
</dbReference>
<evidence type="ECO:0000256" key="2">
    <source>
        <dbReference type="ARBA" id="ARBA00006076"/>
    </source>
</evidence>